<reference evidence="1 2" key="1">
    <citation type="submission" date="2018-06" db="EMBL/GenBank/DDBJ databases">
        <title>Extensive metabolic versatility and redundancy in microbially diverse, dynamic hydrothermal sediments.</title>
        <authorList>
            <person name="Dombrowski N."/>
            <person name="Teske A."/>
            <person name="Baker B.J."/>
        </authorList>
    </citation>
    <scope>NUCLEOTIDE SEQUENCE [LARGE SCALE GENOMIC DNA]</scope>
    <source>
        <strain evidence="1">B51_G17</strain>
    </source>
</reference>
<dbReference type="AlphaFoldDB" id="A0A497JKF1"/>
<gene>
    <name evidence="1" type="ORF">DRO04_01630</name>
</gene>
<evidence type="ECO:0000313" key="1">
    <source>
        <dbReference type="EMBL" id="RLG70584.1"/>
    </source>
</evidence>
<name>A0A497JKF1_9ARCH</name>
<organism evidence="1 2">
    <name type="scientific">Candidatus Iainarchaeum sp</name>
    <dbReference type="NCBI Taxonomy" id="3101447"/>
    <lineage>
        <taxon>Archaea</taxon>
        <taxon>Candidatus Iainarchaeota</taxon>
        <taxon>Candidatus Iainarchaeia</taxon>
        <taxon>Candidatus Iainarchaeales</taxon>
        <taxon>Candidatus Iainarchaeaceae</taxon>
        <taxon>Candidatus Iainarchaeum</taxon>
    </lineage>
</organism>
<dbReference type="EMBL" id="QMWP01000048">
    <property type="protein sequence ID" value="RLG70584.1"/>
    <property type="molecule type" value="Genomic_DNA"/>
</dbReference>
<comment type="caution">
    <text evidence="1">The sequence shown here is derived from an EMBL/GenBank/DDBJ whole genome shotgun (WGS) entry which is preliminary data.</text>
</comment>
<feature type="non-terminal residue" evidence="1">
    <location>
        <position position="1"/>
    </location>
</feature>
<proteinExistence type="predicted"/>
<dbReference type="Proteomes" id="UP000278031">
    <property type="component" value="Unassembled WGS sequence"/>
</dbReference>
<evidence type="ECO:0000313" key="2">
    <source>
        <dbReference type="Proteomes" id="UP000278031"/>
    </source>
</evidence>
<sequence length="119" mass="14575">KVLRGRVKKYEKVWEGLKAKWEKEGLPKEHETMLADWVEEEFKKELRTALIKNFGDLKITIDEIFSRYLLKPPTTKLSKYIKWRLKVDYLERLREKNKNEKEARNFIKALELEEFVRKY</sequence>
<accession>A0A497JKF1</accession>
<protein>
    <submittedName>
        <fullName evidence="1">Uncharacterized protein</fullName>
    </submittedName>
</protein>